<dbReference type="EMBL" id="QEWP01000002">
    <property type="protein sequence ID" value="PWE00745.1"/>
    <property type="molecule type" value="Genomic_DNA"/>
</dbReference>
<proteinExistence type="predicted"/>
<comment type="caution">
    <text evidence="2">The sequence shown here is derived from an EMBL/GenBank/DDBJ whole genome shotgun (WGS) entry which is preliminary data.</text>
</comment>
<dbReference type="OrthoDB" id="1120922at2"/>
<reference evidence="2 3" key="1">
    <citation type="submission" date="2018-05" db="EMBL/GenBank/DDBJ databases">
        <title>Marinilabilia rubrum sp. nov., isolated from saltern sediment.</title>
        <authorList>
            <person name="Zhang R."/>
        </authorList>
    </citation>
    <scope>NUCLEOTIDE SEQUENCE [LARGE SCALE GENOMIC DNA]</scope>
    <source>
        <strain evidence="2 3">WTE16</strain>
    </source>
</reference>
<accession>A0A2U2BCE9</accession>
<keyword evidence="3" id="KW-1185">Reference proteome</keyword>
<organism evidence="2 3">
    <name type="scientific">Marinilabilia rubra</name>
    <dbReference type="NCBI Taxonomy" id="2162893"/>
    <lineage>
        <taxon>Bacteria</taxon>
        <taxon>Pseudomonadati</taxon>
        <taxon>Bacteroidota</taxon>
        <taxon>Bacteroidia</taxon>
        <taxon>Marinilabiliales</taxon>
        <taxon>Marinilabiliaceae</taxon>
        <taxon>Marinilabilia</taxon>
    </lineage>
</organism>
<sequence>MHYSKLPFENFVSKVDNVLGQSLSDQSLVSSLSSFGYGLKEMERGRELLELLRQIDQEQEAAQSRRKQLNKEKNELYKEIQKRYMRIVKIGRIVFDHEDLVKSTLGLEGPREKQFDDWYRQVYMFCKNLLAEEKWMEVLSNYGVKKLDLKNILIDLEKLEELNTRFEHAKTLSKEMTQKKRKQLLLLQDWLSDYLKIARLALEEQPQLLEKLLN</sequence>
<evidence type="ECO:0000313" key="2">
    <source>
        <dbReference type="EMBL" id="PWE00745.1"/>
    </source>
</evidence>
<feature type="coiled-coil region" evidence="1">
    <location>
        <begin position="149"/>
        <end position="179"/>
    </location>
</feature>
<dbReference type="Proteomes" id="UP000244956">
    <property type="component" value="Unassembled WGS sequence"/>
</dbReference>
<gene>
    <name evidence="2" type="ORF">DDZ16_03895</name>
</gene>
<protein>
    <submittedName>
        <fullName evidence="2">Uncharacterized protein</fullName>
    </submittedName>
</protein>
<dbReference type="RefSeq" id="WP_109263116.1">
    <property type="nucleotide sequence ID" value="NZ_QEWP01000002.1"/>
</dbReference>
<dbReference type="AlphaFoldDB" id="A0A2U2BCE9"/>
<name>A0A2U2BCE9_9BACT</name>
<evidence type="ECO:0000313" key="3">
    <source>
        <dbReference type="Proteomes" id="UP000244956"/>
    </source>
</evidence>
<evidence type="ECO:0000256" key="1">
    <source>
        <dbReference type="SAM" id="Coils"/>
    </source>
</evidence>
<keyword evidence="1" id="KW-0175">Coiled coil</keyword>
<feature type="coiled-coil region" evidence="1">
    <location>
        <begin position="48"/>
        <end position="79"/>
    </location>
</feature>